<dbReference type="InterPro" id="IPR036533">
    <property type="entry name" value="BAG_dom_sf"/>
</dbReference>
<dbReference type="Proteomes" id="UP001345219">
    <property type="component" value="Chromosome 13"/>
</dbReference>
<evidence type="ECO:0000313" key="5">
    <source>
        <dbReference type="EMBL" id="KAK4780026.1"/>
    </source>
</evidence>
<comment type="caution">
    <text evidence="5">The sequence shown here is derived from an EMBL/GenBank/DDBJ whole genome shotgun (WGS) entry which is preliminary data.</text>
</comment>
<dbReference type="SUPFAM" id="SSF63491">
    <property type="entry name" value="BAG domain"/>
    <property type="match status" value="1"/>
</dbReference>
<feature type="compositionally biased region" description="Acidic residues" evidence="3">
    <location>
        <begin position="267"/>
        <end position="278"/>
    </location>
</feature>
<evidence type="ECO:0000256" key="3">
    <source>
        <dbReference type="SAM" id="MobiDB-lite"/>
    </source>
</evidence>
<feature type="domain" description="BAG" evidence="4">
    <location>
        <begin position="89"/>
        <end position="166"/>
    </location>
</feature>
<feature type="compositionally biased region" description="Basic and acidic residues" evidence="3">
    <location>
        <begin position="192"/>
        <end position="208"/>
    </location>
</feature>
<dbReference type="GO" id="GO:0006457">
    <property type="term" value="P:protein folding"/>
    <property type="evidence" value="ECO:0007669"/>
    <property type="project" value="TreeGrafter"/>
</dbReference>
<dbReference type="GO" id="GO:0051087">
    <property type="term" value="F:protein-folding chaperone binding"/>
    <property type="evidence" value="ECO:0007669"/>
    <property type="project" value="InterPro"/>
</dbReference>
<dbReference type="InterPro" id="IPR040400">
    <property type="entry name" value="BAG5/6/7/8"/>
</dbReference>
<sequence>MDRQYFRSRWTAPSSHPLYYSPGARLRPAVPAVRNQTEAVYPPTHTVSRTPKVVTIPVRFVEPERDRLGSALKIQKALRGFMVRKSVRRIAALSREVDEIERRVSDPEAVKLMRGDSRERLRVSEMLMSVLFRLDSVRGVDSGVRDYRKAVTRRTIALQELIDAIAAKVEPTQSYTEADSGAEGCEHRPELHHASDQEDDEVKLKSGDEIATENGAEEDGLVPTMRECSGESTNNDKSESQTYSTSSRRQSLVEGAGENVMARDRSGEEEEKEADEVDSDSKGMGNKELMEKTVEDNQRMMGLVEELFERNKRQTQLLSSLSQRVERLERVLVCEMLRRKRKKKCQDVSAPPETRKCMGRER</sequence>
<keyword evidence="1" id="KW-0143">Chaperone</keyword>
<dbReference type="EMBL" id="JAXIOK010000001">
    <property type="protein sequence ID" value="KAK4780026.1"/>
    <property type="molecule type" value="Genomic_DNA"/>
</dbReference>
<dbReference type="Pfam" id="PF02179">
    <property type="entry name" value="BAG"/>
    <property type="match status" value="1"/>
</dbReference>
<feature type="compositionally biased region" description="Low complexity" evidence="3">
    <location>
        <begin position="240"/>
        <end position="250"/>
    </location>
</feature>
<keyword evidence="6" id="KW-1185">Reference proteome</keyword>
<organism evidence="5 6">
    <name type="scientific">Trapa incisa</name>
    <dbReference type="NCBI Taxonomy" id="236973"/>
    <lineage>
        <taxon>Eukaryota</taxon>
        <taxon>Viridiplantae</taxon>
        <taxon>Streptophyta</taxon>
        <taxon>Embryophyta</taxon>
        <taxon>Tracheophyta</taxon>
        <taxon>Spermatophyta</taxon>
        <taxon>Magnoliopsida</taxon>
        <taxon>eudicotyledons</taxon>
        <taxon>Gunneridae</taxon>
        <taxon>Pentapetalae</taxon>
        <taxon>rosids</taxon>
        <taxon>malvids</taxon>
        <taxon>Myrtales</taxon>
        <taxon>Lythraceae</taxon>
        <taxon>Trapa</taxon>
    </lineage>
</organism>
<feature type="region of interest" description="Disordered" evidence="3">
    <location>
        <begin position="342"/>
        <end position="362"/>
    </location>
</feature>
<dbReference type="PANTHER" id="PTHR33322">
    <property type="entry name" value="BAG DOMAIN CONTAINING PROTEIN, EXPRESSED"/>
    <property type="match status" value="1"/>
</dbReference>
<feature type="coiled-coil region" evidence="2">
    <location>
        <begin position="304"/>
        <end position="331"/>
    </location>
</feature>
<evidence type="ECO:0000256" key="2">
    <source>
        <dbReference type="SAM" id="Coils"/>
    </source>
</evidence>
<dbReference type="InterPro" id="IPR003103">
    <property type="entry name" value="BAG_domain"/>
</dbReference>
<evidence type="ECO:0000256" key="1">
    <source>
        <dbReference type="ARBA" id="ARBA00023186"/>
    </source>
</evidence>
<name>A0AAN7L6A1_9MYRT</name>
<feature type="region of interest" description="Disordered" evidence="3">
    <location>
        <begin position="192"/>
        <end position="296"/>
    </location>
</feature>
<gene>
    <name evidence="5" type="ORF">SAY87_016132</name>
</gene>
<dbReference type="PANTHER" id="PTHR33322:SF4">
    <property type="entry name" value="BAG DOMAIN CONTAINING PROTEIN, EXPRESSED"/>
    <property type="match status" value="1"/>
</dbReference>
<reference evidence="5 6" key="1">
    <citation type="journal article" date="2023" name="Hortic Res">
        <title>Pangenome of water caltrop reveals structural variations and asymmetric subgenome divergence after allopolyploidization.</title>
        <authorList>
            <person name="Zhang X."/>
            <person name="Chen Y."/>
            <person name="Wang L."/>
            <person name="Yuan Y."/>
            <person name="Fang M."/>
            <person name="Shi L."/>
            <person name="Lu R."/>
            <person name="Comes H.P."/>
            <person name="Ma Y."/>
            <person name="Chen Y."/>
            <person name="Huang G."/>
            <person name="Zhou Y."/>
            <person name="Zheng Z."/>
            <person name="Qiu Y."/>
        </authorList>
    </citation>
    <scope>NUCLEOTIDE SEQUENCE [LARGE SCALE GENOMIC DNA]</scope>
    <source>
        <tissue evidence="5">Roots</tissue>
    </source>
</reference>
<proteinExistence type="predicted"/>
<accession>A0AAN7L6A1</accession>
<evidence type="ECO:0000259" key="4">
    <source>
        <dbReference type="PROSITE" id="PS51035"/>
    </source>
</evidence>
<dbReference type="PROSITE" id="PS51035">
    <property type="entry name" value="BAG"/>
    <property type="match status" value="1"/>
</dbReference>
<dbReference type="GO" id="GO:0009506">
    <property type="term" value="C:plasmodesma"/>
    <property type="evidence" value="ECO:0007669"/>
    <property type="project" value="TreeGrafter"/>
</dbReference>
<feature type="compositionally biased region" description="Basic and acidic residues" evidence="3">
    <location>
        <begin position="353"/>
        <end position="362"/>
    </location>
</feature>
<dbReference type="Gene3D" id="1.20.58.120">
    <property type="entry name" value="BAG domain"/>
    <property type="match status" value="1"/>
</dbReference>
<evidence type="ECO:0000313" key="6">
    <source>
        <dbReference type="Proteomes" id="UP001345219"/>
    </source>
</evidence>
<protein>
    <recommendedName>
        <fullName evidence="4">BAG domain-containing protein</fullName>
    </recommendedName>
</protein>
<dbReference type="PROSITE" id="PS50096">
    <property type="entry name" value="IQ"/>
    <property type="match status" value="1"/>
</dbReference>
<dbReference type="SMART" id="SM00264">
    <property type="entry name" value="BAG"/>
    <property type="match status" value="1"/>
</dbReference>
<keyword evidence="2" id="KW-0175">Coiled coil</keyword>
<dbReference type="AlphaFoldDB" id="A0AAN7L6A1"/>